<comment type="function">
    <text evidence="11">Na(+)/H(+) antiporter that extrudes sodium in exchange for external protons.</text>
</comment>
<dbReference type="GO" id="GO:0006885">
    <property type="term" value="P:regulation of pH"/>
    <property type="evidence" value="ECO:0007669"/>
    <property type="project" value="UniProtKB-UniRule"/>
</dbReference>
<dbReference type="EMBL" id="AP023355">
    <property type="protein sequence ID" value="BCJ38194.1"/>
    <property type="molecule type" value="Genomic_DNA"/>
</dbReference>
<feature type="transmembrane region" description="Helical" evidence="11">
    <location>
        <begin position="207"/>
        <end position="225"/>
    </location>
</feature>
<feature type="transmembrane region" description="Helical" evidence="11">
    <location>
        <begin position="285"/>
        <end position="307"/>
    </location>
</feature>
<keyword evidence="8 11" id="KW-0406">Ion transport</keyword>
<sequence length="418" mass="43761">MPERLPVSRLIERARRIRQRRRRVQRRTADAAITLAGYLRTETIGGIVMLAAAIAALAVANSPAAGLYQHVRDARFGPEALHLSLTTGEWAADGLLTLFFVIAGLELKRELAVGELRNPRTAMLPVFGAIGGMVVPALVALIVGHGTAGIDQAWAVPVATDIAFALAVLAVTARTLPASVRVFLLTLAVVDDLGAILLIAVLFTAHLAVLPLIGAAASIGGYLLLQRLRFRGWPVYLALGVLAWVLLHTSGIHATLAGVAIGLATRVRRDPGEAHAPAEYAEHRLQPISAGVCVPIFAFFAAGVSLSGGALPALVTDRLAWAIVAGLVVGKAIGVFGGALLAIGLRLARLPSTMHWRDLAAVSVLAGCGFTVSLLIAELAFGVGEEGDRLKTAVLAGSIIAAVLATFLLRRRVRAHHG</sequence>
<dbReference type="Gene3D" id="1.20.1530.10">
    <property type="entry name" value="Na+/H+ antiporter like domain"/>
    <property type="match status" value="1"/>
</dbReference>
<evidence type="ECO:0000256" key="9">
    <source>
        <dbReference type="ARBA" id="ARBA00023136"/>
    </source>
</evidence>
<dbReference type="Pfam" id="PF06965">
    <property type="entry name" value="Na_H_antiport_1"/>
    <property type="match status" value="1"/>
</dbReference>
<reference evidence="12 13" key="1">
    <citation type="submission" date="2020-08" db="EMBL/GenBank/DDBJ databases">
        <title>Whole genome shotgun sequence of Actinocatenispora thailandica NBRC 105041.</title>
        <authorList>
            <person name="Komaki H."/>
            <person name="Tamura T."/>
        </authorList>
    </citation>
    <scope>NUCLEOTIDE SEQUENCE [LARGE SCALE GENOMIC DNA]</scope>
    <source>
        <strain evidence="12 13">NBRC 105041</strain>
    </source>
</reference>
<dbReference type="KEGG" id="atl:Athai_56970"/>
<dbReference type="PANTHER" id="PTHR30341">
    <property type="entry name" value="SODIUM ION/PROTON ANTIPORTER NHAA-RELATED"/>
    <property type="match status" value="1"/>
</dbReference>
<keyword evidence="2 11" id="KW-0813">Transport</keyword>
<dbReference type="GO" id="GO:0015385">
    <property type="term" value="F:sodium:proton antiporter activity"/>
    <property type="evidence" value="ECO:0007669"/>
    <property type="project" value="UniProtKB-UniRule"/>
</dbReference>
<dbReference type="Proteomes" id="UP000611640">
    <property type="component" value="Chromosome"/>
</dbReference>
<evidence type="ECO:0000256" key="7">
    <source>
        <dbReference type="ARBA" id="ARBA00023053"/>
    </source>
</evidence>
<dbReference type="RefSeq" id="WP_203964270.1">
    <property type="nucleotide sequence ID" value="NZ_AP023355.1"/>
</dbReference>
<feature type="transmembrane region" description="Helical" evidence="11">
    <location>
        <begin position="237"/>
        <end position="264"/>
    </location>
</feature>
<feature type="transmembrane region" description="Helical" evidence="11">
    <location>
        <begin position="390"/>
        <end position="409"/>
    </location>
</feature>
<dbReference type="HAMAP" id="MF_01844">
    <property type="entry name" value="NhaA"/>
    <property type="match status" value="1"/>
</dbReference>
<gene>
    <name evidence="11 12" type="primary">nhaA</name>
    <name evidence="12" type="ORF">Athai_56970</name>
</gene>
<evidence type="ECO:0000256" key="10">
    <source>
        <dbReference type="ARBA" id="ARBA00023201"/>
    </source>
</evidence>
<dbReference type="AlphaFoldDB" id="A0A7R7I075"/>
<feature type="transmembrane region" description="Helical" evidence="11">
    <location>
        <begin position="155"/>
        <end position="176"/>
    </location>
</feature>
<evidence type="ECO:0000256" key="5">
    <source>
        <dbReference type="ARBA" id="ARBA00022692"/>
    </source>
</evidence>
<keyword evidence="9 11" id="KW-0472">Membrane</keyword>
<evidence type="ECO:0000256" key="4">
    <source>
        <dbReference type="ARBA" id="ARBA00022475"/>
    </source>
</evidence>
<feature type="transmembrane region" description="Helical" evidence="11">
    <location>
        <begin position="44"/>
        <end position="68"/>
    </location>
</feature>
<evidence type="ECO:0000256" key="6">
    <source>
        <dbReference type="ARBA" id="ARBA00022989"/>
    </source>
</evidence>
<keyword evidence="10 11" id="KW-0739">Sodium transport</keyword>
<dbReference type="NCBIfam" id="TIGR00773">
    <property type="entry name" value="NhaA"/>
    <property type="match status" value="1"/>
</dbReference>
<protein>
    <recommendedName>
        <fullName evidence="11">Na(+)/H(+) antiporter NhaA</fullName>
    </recommendedName>
    <alternativeName>
        <fullName evidence="11">Sodium/proton antiporter NhaA</fullName>
    </alternativeName>
</protein>
<keyword evidence="4 11" id="KW-1003">Cell membrane</keyword>
<comment type="subcellular location">
    <subcellularLocation>
        <location evidence="1">Cell inner membrane</location>
        <topology evidence="1">Multi-pass membrane protein</topology>
    </subcellularLocation>
    <subcellularLocation>
        <location evidence="11">Cell membrane</location>
        <topology evidence="11">Multi-pass membrane protein</topology>
    </subcellularLocation>
</comment>
<organism evidence="12 13">
    <name type="scientific">Actinocatenispora thailandica</name>
    <dbReference type="NCBI Taxonomy" id="227318"/>
    <lineage>
        <taxon>Bacteria</taxon>
        <taxon>Bacillati</taxon>
        <taxon>Actinomycetota</taxon>
        <taxon>Actinomycetes</taxon>
        <taxon>Micromonosporales</taxon>
        <taxon>Micromonosporaceae</taxon>
        <taxon>Actinocatenispora</taxon>
    </lineage>
</organism>
<dbReference type="InterPro" id="IPR023171">
    <property type="entry name" value="Na/H_antiporter_dom_sf"/>
</dbReference>
<evidence type="ECO:0000256" key="1">
    <source>
        <dbReference type="ARBA" id="ARBA00004429"/>
    </source>
</evidence>
<feature type="transmembrane region" description="Helical" evidence="11">
    <location>
        <begin position="122"/>
        <end position="143"/>
    </location>
</feature>
<dbReference type="InterPro" id="IPR004670">
    <property type="entry name" value="NhaA"/>
</dbReference>
<evidence type="ECO:0000256" key="11">
    <source>
        <dbReference type="HAMAP-Rule" id="MF_01844"/>
    </source>
</evidence>
<name>A0A7R7I075_9ACTN</name>
<evidence type="ECO:0000313" key="13">
    <source>
        <dbReference type="Proteomes" id="UP000611640"/>
    </source>
</evidence>
<evidence type="ECO:0000313" key="12">
    <source>
        <dbReference type="EMBL" id="BCJ38194.1"/>
    </source>
</evidence>
<feature type="transmembrane region" description="Helical" evidence="11">
    <location>
        <begin position="359"/>
        <end position="384"/>
    </location>
</feature>
<keyword evidence="5 11" id="KW-0812">Transmembrane</keyword>
<keyword evidence="7 11" id="KW-0915">Sodium</keyword>
<feature type="transmembrane region" description="Helical" evidence="11">
    <location>
        <begin position="319"/>
        <end position="347"/>
    </location>
</feature>
<evidence type="ECO:0000256" key="8">
    <source>
        <dbReference type="ARBA" id="ARBA00023065"/>
    </source>
</evidence>
<proteinExistence type="inferred from homology"/>
<keyword evidence="6 11" id="KW-1133">Transmembrane helix</keyword>
<dbReference type="PANTHER" id="PTHR30341:SF0">
    <property type="entry name" value="NA(+)_H(+) ANTIPORTER NHAA"/>
    <property type="match status" value="1"/>
</dbReference>
<evidence type="ECO:0000256" key="3">
    <source>
        <dbReference type="ARBA" id="ARBA00022449"/>
    </source>
</evidence>
<dbReference type="GO" id="GO:0005886">
    <property type="term" value="C:plasma membrane"/>
    <property type="evidence" value="ECO:0007669"/>
    <property type="project" value="UniProtKB-SubCell"/>
</dbReference>
<keyword evidence="3 11" id="KW-0050">Antiport</keyword>
<comment type="catalytic activity">
    <reaction evidence="11">
        <text>Na(+)(in) + 2 H(+)(out) = Na(+)(out) + 2 H(+)(in)</text>
        <dbReference type="Rhea" id="RHEA:29251"/>
        <dbReference type="ChEBI" id="CHEBI:15378"/>
        <dbReference type="ChEBI" id="CHEBI:29101"/>
    </reaction>
</comment>
<feature type="transmembrane region" description="Helical" evidence="11">
    <location>
        <begin position="80"/>
        <end position="102"/>
    </location>
</feature>
<evidence type="ECO:0000256" key="2">
    <source>
        <dbReference type="ARBA" id="ARBA00022448"/>
    </source>
</evidence>
<keyword evidence="13" id="KW-1185">Reference proteome</keyword>
<comment type="similarity">
    <text evidence="11">Belongs to the NhaA Na(+)/H(+) (TC 2.A.33) antiporter family.</text>
</comment>
<accession>A0A7R7I075</accession>